<proteinExistence type="predicted"/>
<reference evidence="1" key="1">
    <citation type="journal article" date="2021" name="Microb. Physiol.">
        <title>Proteogenomic Insights into the Physiology of Marine, Sulfate-Reducing, Filamentous Desulfonema limicola and Desulfonema magnum.</title>
        <authorList>
            <person name="Schnaars V."/>
            <person name="Wohlbrand L."/>
            <person name="Scheve S."/>
            <person name="Hinrichs C."/>
            <person name="Reinhardt R."/>
            <person name="Rabus R."/>
        </authorList>
    </citation>
    <scope>NUCLEOTIDE SEQUENCE</scope>
    <source>
        <strain evidence="1">4be13</strain>
    </source>
</reference>
<dbReference type="Proteomes" id="UP000663722">
    <property type="component" value="Chromosome"/>
</dbReference>
<accession>A0A975BQS3</accession>
<keyword evidence="2" id="KW-1185">Reference proteome</keyword>
<evidence type="ECO:0000313" key="1">
    <source>
        <dbReference type="EMBL" id="QTA89840.1"/>
    </source>
</evidence>
<gene>
    <name evidence="1" type="ORF">dnm_058970</name>
</gene>
<protein>
    <submittedName>
        <fullName evidence="1">Uncharacterized protein</fullName>
    </submittedName>
</protein>
<sequence>MIIELSTRSKVFYTSFFLRTAEKSGFFLQGRRIIPGKKAGFLSRADIENLWIGTVSCERPGNPAFSFTGGGSFREKSRVSSPGRYRKLMDRYCFLRTAEKPGFFLQGRRIIPGKKAGFLSRAHIENL</sequence>
<organism evidence="1 2">
    <name type="scientific">Desulfonema magnum</name>
    <dbReference type="NCBI Taxonomy" id="45655"/>
    <lineage>
        <taxon>Bacteria</taxon>
        <taxon>Pseudomonadati</taxon>
        <taxon>Thermodesulfobacteriota</taxon>
        <taxon>Desulfobacteria</taxon>
        <taxon>Desulfobacterales</taxon>
        <taxon>Desulfococcaceae</taxon>
        <taxon>Desulfonema</taxon>
    </lineage>
</organism>
<name>A0A975BQS3_9BACT</name>
<dbReference type="AlphaFoldDB" id="A0A975BQS3"/>
<evidence type="ECO:0000313" key="2">
    <source>
        <dbReference type="Proteomes" id="UP000663722"/>
    </source>
</evidence>
<dbReference type="EMBL" id="CP061800">
    <property type="protein sequence ID" value="QTA89840.1"/>
    <property type="molecule type" value="Genomic_DNA"/>
</dbReference>
<dbReference type="KEGG" id="dmm:dnm_058970"/>